<protein>
    <submittedName>
        <fullName evidence="1">Uncharacterized protein</fullName>
    </submittedName>
</protein>
<comment type="caution">
    <text evidence="1">The sequence shown here is derived from an EMBL/GenBank/DDBJ whole genome shotgun (WGS) entry which is preliminary data.</text>
</comment>
<name>A0AAV4WI26_CAEEX</name>
<sequence>MVCMKINVRAGNFNLFDSWLKGETAEVSSVRSFGEGSSSSELIHRQKCLYAAWSIVSIQRNLFVVTVRKSGQRVFIRLLFTAYS</sequence>
<dbReference type="EMBL" id="BPLR01016175">
    <property type="protein sequence ID" value="GIY81864.1"/>
    <property type="molecule type" value="Genomic_DNA"/>
</dbReference>
<dbReference type="Proteomes" id="UP001054945">
    <property type="component" value="Unassembled WGS sequence"/>
</dbReference>
<accession>A0AAV4WI26</accession>
<reference evidence="1 2" key="1">
    <citation type="submission" date="2021-06" db="EMBL/GenBank/DDBJ databases">
        <title>Caerostris extrusa draft genome.</title>
        <authorList>
            <person name="Kono N."/>
            <person name="Arakawa K."/>
        </authorList>
    </citation>
    <scope>NUCLEOTIDE SEQUENCE [LARGE SCALE GENOMIC DNA]</scope>
</reference>
<keyword evidence="2" id="KW-1185">Reference proteome</keyword>
<evidence type="ECO:0000313" key="2">
    <source>
        <dbReference type="Proteomes" id="UP001054945"/>
    </source>
</evidence>
<gene>
    <name evidence="1" type="ORF">CEXT_368341</name>
</gene>
<organism evidence="1 2">
    <name type="scientific">Caerostris extrusa</name>
    <name type="common">Bark spider</name>
    <name type="synonym">Caerostris bankana</name>
    <dbReference type="NCBI Taxonomy" id="172846"/>
    <lineage>
        <taxon>Eukaryota</taxon>
        <taxon>Metazoa</taxon>
        <taxon>Ecdysozoa</taxon>
        <taxon>Arthropoda</taxon>
        <taxon>Chelicerata</taxon>
        <taxon>Arachnida</taxon>
        <taxon>Araneae</taxon>
        <taxon>Araneomorphae</taxon>
        <taxon>Entelegynae</taxon>
        <taxon>Araneoidea</taxon>
        <taxon>Araneidae</taxon>
        <taxon>Caerostris</taxon>
    </lineage>
</organism>
<proteinExistence type="predicted"/>
<dbReference type="AlphaFoldDB" id="A0AAV4WI26"/>
<evidence type="ECO:0000313" key="1">
    <source>
        <dbReference type="EMBL" id="GIY81864.1"/>
    </source>
</evidence>